<dbReference type="SUPFAM" id="SSF52507">
    <property type="entry name" value="Homo-oligomeric flavin-containing Cys decarboxylases, HFCD"/>
    <property type="match status" value="1"/>
</dbReference>
<dbReference type="OrthoDB" id="1532798at2759"/>
<dbReference type="InterPro" id="IPR036551">
    <property type="entry name" value="Flavin_trans-like"/>
</dbReference>
<dbReference type="Proteomes" id="UP000770015">
    <property type="component" value="Unassembled WGS sequence"/>
</dbReference>
<name>A0A9P9AD88_9PEZI</name>
<dbReference type="PANTHER" id="PTHR14359:SF6">
    <property type="entry name" value="PHOSPHOPANTOTHENOYLCYSTEINE DECARBOXYLASE"/>
    <property type="match status" value="1"/>
</dbReference>
<dbReference type="Pfam" id="PF02441">
    <property type="entry name" value="Flavoprotein"/>
    <property type="match status" value="1"/>
</dbReference>
<dbReference type="Gene3D" id="3.40.50.1950">
    <property type="entry name" value="Flavin prenyltransferase-like"/>
    <property type="match status" value="1"/>
</dbReference>
<evidence type="ECO:0000256" key="1">
    <source>
        <dbReference type="ARBA" id="ARBA00022993"/>
    </source>
</evidence>
<dbReference type="GO" id="GO:0015937">
    <property type="term" value="P:coenzyme A biosynthetic process"/>
    <property type="evidence" value="ECO:0007669"/>
    <property type="project" value="UniProtKB-KW"/>
</dbReference>
<keyword evidence="1" id="KW-0173">Coenzyme A biosynthesis</keyword>
<dbReference type="GO" id="GO:0004633">
    <property type="term" value="F:phosphopantothenoylcysteine decarboxylase activity"/>
    <property type="evidence" value="ECO:0007669"/>
    <property type="project" value="TreeGrafter"/>
</dbReference>
<protein>
    <submittedName>
        <fullName evidence="4">Phosphopantothenoylcysteine decarboxylase</fullName>
    </submittedName>
</protein>
<dbReference type="PANTHER" id="PTHR14359">
    <property type="entry name" value="HOMO-OLIGOMERIC FLAVIN CONTAINING CYS DECARBOXYLASE FAMILY"/>
    <property type="match status" value="1"/>
</dbReference>
<evidence type="ECO:0000313" key="4">
    <source>
        <dbReference type="EMBL" id="KAH6697276.1"/>
    </source>
</evidence>
<dbReference type="AlphaFoldDB" id="A0A9P9AD88"/>
<dbReference type="EMBL" id="JAGSXJ010000001">
    <property type="protein sequence ID" value="KAH6697276.1"/>
    <property type="molecule type" value="Genomic_DNA"/>
</dbReference>
<evidence type="ECO:0000259" key="3">
    <source>
        <dbReference type="Pfam" id="PF02441"/>
    </source>
</evidence>
<sequence>MSQENSRINPAETVAAAVSDGKTHLLLACTGSVATIKIKQIILGLADFQNLSIRVVVTASAAKFLTGENDEQPSLAQVRSMPNVDALYLDEDEWGPQPWRRGANILHIELRRWASLLVIAPLSANSLAKLAGGFSDNLLTSTVRAWDTTTQPDGSRKRIVIAPGMNTQMYRHPVTARHLKVIEEDCGGPDGWIELLRPISKALACGDVGDGAMVEWGEIVGVIEKRLGLTRAEGGVPS</sequence>
<proteinExistence type="inferred from homology"/>
<feature type="domain" description="Flavoprotein" evidence="3">
    <location>
        <begin position="24"/>
        <end position="225"/>
    </location>
</feature>
<evidence type="ECO:0000256" key="2">
    <source>
        <dbReference type="ARBA" id="ARBA00038350"/>
    </source>
</evidence>
<gene>
    <name evidence="4" type="ORF">F5X68DRAFT_162997</name>
</gene>
<keyword evidence="5" id="KW-1185">Reference proteome</keyword>
<evidence type="ECO:0000313" key="5">
    <source>
        <dbReference type="Proteomes" id="UP000770015"/>
    </source>
</evidence>
<dbReference type="InterPro" id="IPR003382">
    <property type="entry name" value="Flavoprotein"/>
</dbReference>
<comment type="similarity">
    <text evidence="2">Belongs to the HFCD (homooligomeric flavin containing Cys decarboxylase) superfamily.</text>
</comment>
<comment type="caution">
    <text evidence="4">The sequence shown here is derived from an EMBL/GenBank/DDBJ whole genome shotgun (WGS) entry which is preliminary data.</text>
</comment>
<dbReference type="GO" id="GO:0010181">
    <property type="term" value="F:FMN binding"/>
    <property type="evidence" value="ECO:0007669"/>
    <property type="project" value="TreeGrafter"/>
</dbReference>
<reference evidence="4" key="1">
    <citation type="journal article" date="2021" name="Nat. Commun.">
        <title>Genetic determinants of endophytism in the Arabidopsis root mycobiome.</title>
        <authorList>
            <person name="Mesny F."/>
            <person name="Miyauchi S."/>
            <person name="Thiergart T."/>
            <person name="Pickel B."/>
            <person name="Atanasova L."/>
            <person name="Karlsson M."/>
            <person name="Huettel B."/>
            <person name="Barry K.W."/>
            <person name="Haridas S."/>
            <person name="Chen C."/>
            <person name="Bauer D."/>
            <person name="Andreopoulos W."/>
            <person name="Pangilinan J."/>
            <person name="LaButti K."/>
            <person name="Riley R."/>
            <person name="Lipzen A."/>
            <person name="Clum A."/>
            <person name="Drula E."/>
            <person name="Henrissat B."/>
            <person name="Kohler A."/>
            <person name="Grigoriev I.V."/>
            <person name="Martin F.M."/>
            <person name="Hacquard S."/>
        </authorList>
    </citation>
    <scope>NUCLEOTIDE SEQUENCE</scope>
    <source>
        <strain evidence="4">MPI-SDFR-AT-0117</strain>
    </source>
</reference>
<dbReference type="GO" id="GO:0071513">
    <property type="term" value="C:phosphopantothenoylcysteine decarboxylase complex"/>
    <property type="evidence" value="ECO:0007669"/>
    <property type="project" value="TreeGrafter"/>
</dbReference>
<organism evidence="4 5">
    <name type="scientific">Plectosphaerella plurivora</name>
    <dbReference type="NCBI Taxonomy" id="936078"/>
    <lineage>
        <taxon>Eukaryota</taxon>
        <taxon>Fungi</taxon>
        <taxon>Dikarya</taxon>
        <taxon>Ascomycota</taxon>
        <taxon>Pezizomycotina</taxon>
        <taxon>Sordariomycetes</taxon>
        <taxon>Hypocreomycetidae</taxon>
        <taxon>Glomerellales</taxon>
        <taxon>Plectosphaerellaceae</taxon>
        <taxon>Plectosphaerella</taxon>
    </lineage>
</organism>
<accession>A0A9P9AD88</accession>